<evidence type="ECO:0000256" key="10">
    <source>
        <dbReference type="ARBA" id="ARBA00047913"/>
    </source>
</evidence>
<dbReference type="InterPro" id="IPR023168">
    <property type="entry name" value="GatB_Yqey_C_2"/>
</dbReference>
<evidence type="ECO:0000256" key="7">
    <source>
        <dbReference type="ARBA" id="ARBA00022917"/>
    </source>
</evidence>
<dbReference type="InterPro" id="IPR018027">
    <property type="entry name" value="Asn/Gln_amidotransferase"/>
</dbReference>
<dbReference type="GO" id="GO:0006412">
    <property type="term" value="P:translation"/>
    <property type="evidence" value="ECO:0007669"/>
    <property type="project" value="UniProtKB-UniRule"/>
</dbReference>
<dbReference type="PROSITE" id="PS01234">
    <property type="entry name" value="GATB"/>
    <property type="match status" value="1"/>
</dbReference>
<dbReference type="FunFam" id="1.10.150.380:FF:000001">
    <property type="entry name" value="Aspartyl/glutamyl-tRNA(Asn/Gln) amidotransferase subunit B"/>
    <property type="match status" value="1"/>
</dbReference>
<dbReference type="EMBL" id="CP011308">
    <property type="protein sequence ID" value="AKF25212.1"/>
    <property type="molecule type" value="Genomic_DNA"/>
</dbReference>
<reference evidence="14" key="2">
    <citation type="journal article" date="2017" name="Stand. Genomic Sci.">
        <title>Complete genome sequence of the sulfur-oxidizing chemolithoautotrophic Sulfurovum lithotrophicum 42BKTT.</title>
        <authorList>
            <person name="Jeon W."/>
            <person name="Priscilla L."/>
            <person name="Park G."/>
            <person name="Lee H."/>
            <person name="Lee N."/>
            <person name="Lee D."/>
            <person name="Kwon H."/>
            <person name="Ahn I."/>
            <person name="Lee C."/>
            <person name="Lee H."/>
            <person name="Ahn J."/>
        </authorList>
    </citation>
    <scope>NUCLEOTIDE SEQUENCE [LARGE SCALE GENOMIC DNA]</scope>
    <source>
        <strain evidence="14">ATCC BAA-797 / 42BKT</strain>
    </source>
</reference>
<dbReference type="HAMAP" id="MF_00121">
    <property type="entry name" value="GatB"/>
    <property type="match status" value="1"/>
</dbReference>
<evidence type="ECO:0000256" key="9">
    <source>
        <dbReference type="ARBA" id="ARBA00047380"/>
    </source>
</evidence>
<evidence type="ECO:0000313" key="13">
    <source>
        <dbReference type="EMBL" id="AKF25212.1"/>
    </source>
</evidence>
<evidence type="ECO:0000256" key="2">
    <source>
        <dbReference type="ARBA" id="ARBA00011123"/>
    </source>
</evidence>
<evidence type="ECO:0000313" key="14">
    <source>
        <dbReference type="Proteomes" id="UP000034444"/>
    </source>
</evidence>
<name>A0A7U4M1Q4_9BACT</name>
<dbReference type="AlphaFoldDB" id="A0A7U4M1Q4"/>
<dbReference type="GO" id="GO:0005524">
    <property type="term" value="F:ATP binding"/>
    <property type="evidence" value="ECO:0007669"/>
    <property type="project" value="UniProtKB-KW"/>
</dbReference>
<dbReference type="InterPro" id="IPR017959">
    <property type="entry name" value="Asn/Gln-tRNA_amidoTrfase_suB/E"/>
</dbReference>
<keyword evidence="6 11" id="KW-0067">ATP-binding</keyword>
<dbReference type="GO" id="GO:0070681">
    <property type="term" value="P:glutaminyl-tRNAGln biosynthesis via transamidation"/>
    <property type="evidence" value="ECO:0007669"/>
    <property type="project" value="TreeGrafter"/>
</dbReference>
<dbReference type="InterPro" id="IPR042114">
    <property type="entry name" value="GatB_C_1"/>
</dbReference>
<evidence type="ECO:0000256" key="3">
    <source>
        <dbReference type="ARBA" id="ARBA00016923"/>
    </source>
</evidence>
<keyword evidence="5 11" id="KW-0547">Nucleotide-binding</keyword>
<dbReference type="InterPro" id="IPR003789">
    <property type="entry name" value="Asn/Gln_tRNA_amidoTrase-B-like"/>
</dbReference>
<dbReference type="PANTHER" id="PTHR11659">
    <property type="entry name" value="GLUTAMYL-TRNA GLN AMIDOTRANSFERASE SUBUNIT B MITOCHONDRIAL AND PROKARYOTIC PET112-RELATED"/>
    <property type="match status" value="1"/>
</dbReference>
<dbReference type="KEGG" id="slh:YH65_07245"/>
<dbReference type="InterPro" id="IPR004413">
    <property type="entry name" value="GatB"/>
</dbReference>
<keyword evidence="4 11" id="KW-0436">Ligase</keyword>
<dbReference type="InterPro" id="IPR017958">
    <property type="entry name" value="Gln-tRNA_amidoTrfase_suB_CS"/>
</dbReference>
<dbReference type="Gene3D" id="1.10.150.380">
    <property type="entry name" value="GatB domain, N-terminal subdomain"/>
    <property type="match status" value="1"/>
</dbReference>
<evidence type="ECO:0000259" key="12">
    <source>
        <dbReference type="SMART" id="SM00845"/>
    </source>
</evidence>
<keyword evidence="14" id="KW-1185">Reference proteome</keyword>
<feature type="domain" description="Asn/Gln amidotransferase" evidence="12">
    <location>
        <begin position="327"/>
        <end position="475"/>
    </location>
</feature>
<dbReference type="EC" id="6.3.5.-" evidence="11"/>
<comment type="subunit">
    <text evidence="2 11">Heterotrimer of A, B and C subunits.</text>
</comment>
<dbReference type="SUPFAM" id="SSF89095">
    <property type="entry name" value="GatB/YqeY motif"/>
    <property type="match status" value="1"/>
</dbReference>
<evidence type="ECO:0000256" key="4">
    <source>
        <dbReference type="ARBA" id="ARBA00022598"/>
    </source>
</evidence>
<protein>
    <recommendedName>
        <fullName evidence="3 11">Aspartyl/glutamyl-tRNA(Asn/Gln) amidotransferase subunit B</fullName>
        <shortName evidence="11">Asp/Glu-ADT subunit B</shortName>
        <ecNumber evidence="11">6.3.5.-</ecNumber>
    </recommendedName>
</protein>
<dbReference type="SMART" id="SM00845">
    <property type="entry name" value="GatB_Yqey"/>
    <property type="match status" value="1"/>
</dbReference>
<comment type="similarity">
    <text evidence="1 11">Belongs to the GatB/GatE family. GatB subfamily.</text>
</comment>
<dbReference type="RefSeq" id="WP_046551290.1">
    <property type="nucleotide sequence ID" value="NZ_CP011308.1"/>
</dbReference>
<dbReference type="GO" id="GO:0016740">
    <property type="term" value="F:transferase activity"/>
    <property type="evidence" value="ECO:0007669"/>
    <property type="project" value="UniProtKB-KW"/>
</dbReference>
<dbReference type="SUPFAM" id="SSF55931">
    <property type="entry name" value="Glutamine synthetase/guanido kinase"/>
    <property type="match status" value="1"/>
</dbReference>
<proteinExistence type="inferred from homology"/>
<dbReference type="OrthoDB" id="9804078at2"/>
<dbReference type="InterPro" id="IPR014746">
    <property type="entry name" value="Gln_synth/guanido_kin_cat_dom"/>
</dbReference>
<accession>A0A7U4M1Q4</accession>
<dbReference type="Proteomes" id="UP000034444">
    <property type="component" value="Chromosome"/>
</dbReference>
<dbReference type="Pfam" id="PF02637">
    <property type="entry name" value="GatB_Yqey"/>
    <property type="match status" value="1"/>
</dbReference>
<gene>
    <name evidence="11 13" type="primary">gatB</name>
    <name evidence="13" type="ORF">YH65_07245</name>
</gene>
<evidence type="ECO:0000256" key="8">
    <source>
        <dbReference type="ARBA" id="ARBA00024799"/>
    </source>
</evidence>
<organism evidence="13 14">
    <name type="scientific">Sulfurovum lithotrophicum</name>
    <dbReference type="NCBI Taxonomy" id="206403"/>
    <lineage>
        <taxon>Bacteria</taxon>
        <taxon>Pseudomonadati</taxon>
        <taxon>Campylobacterota</taxon>
        <taxon>Epsilonproteobacteria</taxon>
        <taxon>Campylobacterales</taxon>
        <taxon>Sulfurovaceae</taxon>
        <taxon>Sulfurovum</taxon>
    </lineage>
</organism>
<comment type="catalytic activity">
    <reaction evidence="9 11">
        <text>L-aspartyl-tRNA(Asn) + L-glutamine + ATP + H2O = L-asparaginyl-tRNA(Asn) + L-glutamate + ADP + phosphate + 2 H(+)</text>
        <dbReference type="Rhea" id="RHEA:14513"/>
        <dbReference type="Rhea" id="RHEA-COMP:9674"/>
        <dbReference type="Rhea" id="RHEA-COMP:9677"/>
        <dbReference type="ChEBI" id="CHEBI:15377"/>
        <dbReference type="ChEBI" id="CHEBI:15378"/>
        <dbReference type="ChEBI" id="CHEBI:29985"/>
        <dbReference type="ChEBI" id="CHEBI:30616"/>
        <dbReference type="ChEBI" id="CHEBI:43474"/>
        <dbReference type="ChEBI" id="CHEBI:58359"/>
        <dbReference type="ChEBI" id="CHEBI:78515"/>
        <dbReference type="ChEBI" id="CHEBI:78516"/>
        <dbReference type="ChEBI" id="CHEBI:456216"/>
    </reaction>
</comment>
<dbReference type="PANTHER" id="PTHR11659:SF0">
    <property type="entry name" value="GLUTAMYL-TRNA(GLN) AMIDOTRANSFERASE SUBUNIT B, MITOCHONDRIAL"/>
    <property type="match status" value="1"/>
</dbReference>
<evidence type="ECO:0000256" key="11">
    <source>
        <dbReference type="HAMAP-Rule" id="MF_00121"/>
    </source>
</evidence>
<sequence length="477" mass="52774">MFETVIGLEVHVQLNTKTKLFCACPTSFAEHQNKNTCPTCLALPGALPVVNKEAAIKAMRFGYAVNADVNHISIFDRKSYFYPDSPSAYQITQLSKAIVQNGELYIDLKDGTQKRIGITQAHLEADAGKNIHEGNYSKVDLNRAGTPLMEIVSEPDMRSSDEAVDYLKKLHSTVRYLDISDANMQEGSFRCDVNVSIRPKGQEAFGTRVEIKNINSFRFVAQAIAYEVQRQIEAYEDGVYAEEVVQETRLFDVTKGETRSMRGKEEAADYRYFPDPDLRPLVVTEEMIEEAKVMPELPDAKVKRYVDELGIKHDDALVITSKKELAYYFEEMIAQGAVAKTAVTWLTSELLGRLNKAGLEIENSPVSAATLGGLVAKIADDTVSGKGAKEVLDYMMENESRDIDAIIDELGLAQISDDGAILAIIDEILANNQDKVEQYKGGKEQLLGFFVGQTMKASKGSANPGKVNALLKQRLSS</sequence>
<dbReference type="GO" id="GO:0050567">
    <property type="term" value="F:glutaminyl-tRNA synthase (glutamine-hydrolyzing) activity"/>
    <property type="evidence" value="ECO:0007669"/>
    <property type="project" value="UniProtKB-UniRule"/>
</dbReference>
<dbReference type="FunFam" id="1.10.10.410:FF:000001">
    <property type="entry name" value="Aspartyl/glutamyl-tRNA(Asn/Gln) amidotransferase subunit B"/>
    <property type="match status" value="1"/>
</dbReference>
<dbReference type="Pfam" id="PF02934">
    <property type="entry name" value="GatB_N"/>
    <property type="match status" value="1"/>
</dbReference>
<comment type="catalytic activity">
    <reaction evidence="10 11">
        <text>L-glutamyl-tRNA(Gln) + L-glutamine + ATP + H2O = L-glutaminyl-tRNA(Gln) + L-glutamate + ADP + phosphate + H(+)</text>
        <dbReference type="Rhea" id="RHEA:17521"/>
        <dbReference type="Rhea" id="RHEA-COMP:9681"/>
        <dbReference type="Rhea" id="RHEA-COMP:9684"/>
        <dbReference type="ChEBI" id="CHEBI:15377"/>
        <dbReference type="ChEBI" id="CHEBI:15378"/>
        <dbReference type="ChEBI" id="CHEBI:29985"/>
        <dbReference type="ChEBI" id="CHEBI:30616"/>
        <dbReference type="ChEBI" id="CHEBI:43474"/>
        <dbReference type="ChEBI" id="CHEBI:58359"/>
        <dbReference type="ChEBI" id="CHEBI:78520"/>
        <dbReference type="ChEBI" id="CHEBI:78521"/>
        <dbReference type="ChEBI" id="CHEBI:456216"/>
    </reaction>
</comment>
<comment type="function">
    <text evidence="8 11">Allows the formation of correctly charged Asn-tRNA(Asn) or Gln-tRNA(Gln) through the transamidation of misacylated Asp-tRNA(Asn) or Glu-tRNA(Gln) in organisms which lack either or both of asparaginyl-tRNA or glutaminyl-tRNA synthetases. The reaction takes place in the presence of glutamine and ATP through an activated phospho-Asp-tRNA(Asn) or phospho-Glu-tRNA(Gln).</text>
</comment>
<dbReference type="InterPro" id="IPR006075">
    <property type="entry name" value="Asn/Gln-tRNA_Trfase_suB/E_cat"/>
</dbReference>
<evidence type="ECO:0000256" key="1">
    <source>
        <dbReference type="ARBA" id="ARBA00005306"/>
    </source>
</evidence>
<evidence type="ECO:0000256" key="5">
    <source>
        <dbReference type="ARBA" id="ARBA00022741"/>
    </source>
</evidence>
<dbReference type="NCBIfam" id="NF004014">
    <property type="entry name" value="PRK05477.1-4"/>
    <property type="match status" value="1"/>
</dbReference>
<keyword evidence="13" id="KW-0808">Transferase</keyword>
<dbReference type="NCBIfam" id="TIGR00133">
    <property type="entry name" value="gatB"/>
    <property type="match status" value="1"/>
</dbReference>
<dbReference type="Gene3D" id="1.10.10.410">
    <property type="match status" value="1"/>
</dbReference>
<dbReference type="NCBIfam" id="NF004012">
    <property type="entry name" value="PRK05477.1-2"/>
    <property type="match status" value="1"/>
</dbReference>
<reference evidence="13 14" key="1">
    <citation type="submission" date="2015-04" db="EMBL/GenBank/DDBJ databases">
        <title>Complete genome sequence of Sulfurovum lithotrophicum ATCC BAA-797T.</title>
        <authorList>
            <person name="Ahn J."/>
            <person name="Park G."/>
            <person name="Jeon W."/>
            <person name="Jang Y."/>
            <person name="Jang M."/>
            <person name="Lee H."/>
            <person name="Lee H."/>
        </authorList>
    </citation>
    <scope>NUCLEOTIDE SEQUENCE [LARGE SCALE GENOMIC DNA]</scope>
    <source>
        <strain evidence="14">ATCC BAA-797 / 42BKT</strain>
    </source>
</reference>
<keyword evidence="7 11" id="KW-0648">Protein biosynthesis</keyword>
<evidence type="ECO:0000256" key="6">
    <source>
        <dbReference type="ARBA" id="ARBA00022840"/>
    </source>
</evidence>